<evidence type="ECO:0008006" key="3">
    <source>
        <dbReference type="Google" id="ProtNLM"/>
    </source>
</evidence>
<comment type="caution">
    <text evidence="1">The sequence shown here is derived from an EMBL/GenBank/DDBJ whole genome shotgun (WGS) entry which is preliminary data.</text>
</comment>
<dbReference type="EMBL" id="JQIF01000065">
    <property type="protein sequence ID" value="KGJ52436.1"/>
    <property type="molecule type" value="Genomic_DNA"/>
</dbReference>
<evidence type="ECO:0000313" key="1">
    <source>
        <dbReference type="EMBL" id="KGJ52436.1"/>
    </source>
</evidence>
<proteinExistence type="predicted"/>
<reference evidence="1 2" key="1">
    <citation type="submission" date="2014-08" db="EMBL/GenBank/DDBJ databases">
        <title>Clostridium innocuum, an unnegligible vancomycin-resistant pathogen causing extra-intestinal infections.</title>
        <authorList>
            <person name="Feng Y."/>
            <person name="Chiu C.-H."/>
        </authorList>
    </citation>
    <scope>NUCLEOTIDE SEQUENCE [LARGE SCALE GENOMIC DNA]</scope>
    <source>
        <strain evidence="1 2">AN88</strain>
    </source>
</reference>
<organism evidence="1 2">
    <name type="scientific">Clostridium innocuum</name>
    <dbReference type="NCBI Taxonomy" id="1522"/>
    <lineage>
        <taxon>Bacteria</taxon>
        <taxon>Bacillati</taxon>
        <taxon>Bacillota</taxon>
        <taxon>Clostridia</taxon>
        <taxon>Eubacteriales</taxon>
        <taxon>Clostridiaceae</taxon>
        <taxon>Clostridium</taxon>
    </lineage>
</organism>
<dbReference type="RefSeq" id="WP_044906139.1">
    <property type="nucleotide sequence ID" value="NZ_JQIF01000065.1"/>
</dbReference>
<sequence length="216" mass="23768">MTPDIKLNGTSVASMGWLRETISFPVPQSQSNTIVVPGRNSPIRYTEALGRISYQPRSFSLTFSMLGTRAKYDQMVSEIANRYVGQLVQVSTSEEPELYAIGTLEISSEYDPLSGKGQLAISCEDADSYRYHNEETIVNLTGSGTLIIENDFMPVVPVITTSAEAALSWTIGSDSFRKSLSVGTWTLPEFELQAGRNTVTIQGTGTTTFRFREGRL</sequence>
<protein>
    <recommendedName>
        <fullName evidence="3">Phage tail protein</fullName>
    </recommendedName>
</protein>
<name>A0A099I4D9_CLOIN</name>
<gene>
    <name evidence="1" type="ORF">CIAN88_14375</name>
</gene>
<accession>A0A099I4D9</accession>
<dbReference type="Proteomes" id="UP000030008">
    <property type="component" value="Unassembled WGS sequence"/>
</dbReference>
<dbReference type="Gene3D" id="2.40.30.200">
    <property type="match status" value="1"/>
</dbReference>
<evidence type="ECO:0000313" key="2">
    <source>
        <dbReference type="Proteomes" id="UP000030008"/>
    </source>
</evidence>
<dbReference type="AlphaFoldDB" id="A0A099I4D9"/>